<protein>
    <submittedName>
        <fullName evidence="8">Uncharacterized protein</fullName>
    </submittedName>
</protein>
<name>A0A553N5A1_9TELE</name>
<keyword evidence="5 7" id="KW-0472">Membrane</keyword>
<dbReference type="OrthoDB" id="6083617at2759"/>
<comment type="similarity">
    <text evidence="2">Belongs to the CD225/Dispanin family.</text>
</comment>
<dbReference type="AlphaFoldDB" id="A0A553N5A1"/>
<dbReference type="InterPro" id="IPR051423">
    <property type="entry name" value="CD225/Dispanin"/>
</dbReference>
<dbReference type="PANTHER" id="PTHR14948:SF18">
    <property type="entry name" value="PROLINE RICH TRANSMEMBRANE PROTEIN 1B"/>
    <property type="match status" value="1"/>
</dbReference>
<feature type="compositionally biased region" description="Low complexity" evidence="6">
    <location>
        <begin position="97"/>
        <end position="108"/>
    </location>
</feature>
<dbReference type="Proteomes" id="UP000316079">
    <property type="component" value="Unassembled WGS sequence"/>
</dbReference>
<dbReference type="Pfam" id="PF04505">
    <property type="entry name" value="CD225"/>
    <property type="match status" value="1"/>
</dbReference>
<evidence type="ECO:0000256" key="2">
    <source>
        <dbReference type="ARBA" id="ARBA00006843"/>
    </source>
</evidence>
<evidence type="ECO:0000256" key="3">
    <source>
        <dbReference type="ARBA" id="ARBA00022692"/>
    </source>
</evidence>
<evidence type="ECO:0000256" key="4">
    <source>
        <dbReference type="ARBA" id="ARBA00022989"/>
    </source>
</evidence>
<comment type="caution">
    <text evidence="8">The sequence shown here is derived from an EMBL/GenBank/DDBJ whole genome shotgun (WGS) entry which is preliminary data.</text>
</comment>
<evidence type="ECO:0000313" key="9">
    <source>
        <dbReference type="Proteomes" id="UP000316079"/>
    </source>
</evidence>
<reference evidence="8 9" key="1">
    <citation type="journal article" date="2019" name="Sci. Data">
        <title>Hybrid genome assembly and annotation of Danionella translucida.</title>
        <authorList>
            <person name="Kadobianskyi M."/>
            <person name="Schulze L."/>
            <person name="Schuelke M."/>
            <person name="Judkewitz B."/>
        </authorList>
    </citation>
    <scope>NUCLEOTIDE SEQUENCE [LARGE SCALE GENOMIC DNA]</scope>
    <source>
        <strain evidence="8 9">Bolton</strain>
    </source>
</reference>
<evidence type="ECO:0000313" key="8">
    <source>
        <dbReference type="EMBL" id="TRY60573.1"/>
    </source>
</evidence>
<feature type="region of interest" description="Disordered" evidence="6">
    <location>
        <begin position="68"/>
        <end position="121"/>
    </location>
</feature>
<evidence type="ECO:0000256" key="7">
    <source>
        <dbReference type="SAM" id="Phobius"/>
    </source>
</evidence>
<evidence type="ECO:0000256" key="1">
    <source>
        <dbReference type="ARBA" id="ARBA00004370"/>
    </source>
</evidence>
<comment type="subcellular location">
    <subcellularLocation>
        <location evidence="1">Membrane</location>
    </subcellularLocation>
</comment>
<feature type="transmembrane region" description="Helical" evidence="7">
    <location>
        <begin position="240"/>
        <end position="263"/>
    </location>
</feature>
<gene>
    <name evidence="8" type="ORF">DNTS_026983</name>
</gene>
<evidence type="ECO:0000256" key="5">
    <source>
        <dbReference type="ARBA" id="ARBA00023136"/>
    </source>
</evidence>
<dbReference type="GO" id="GO:0016020">
    <property type="term" value="C:membrane"/>
    <property type="evidence" value="ECO:0007669"/>
    <property type="project" value="UniProtKB-SubCell"/>
</dbReference>
<organism evidence="8 9">
    <name type="scientific">Danionella cerebrum</name>
    <dbReference type="NCBI Taxonomy" id="2873325"/>
    <lineage>
        <taxon>Eukaryota</taxon>
        <taxon>Metazoa</taxon>
        <taxon>Chordata</taxon>
        <taxon>Craniata</taxon>
        <taxon>Vertebrata</taxon>
        <taxon>Euteleostomi</taxon>
        <taxon>Actinopterygii</taxon>
        <taxon>Neopterygii</taxon>
        <taxon>Teleostei</taxon>
        <taxon>Ostariophysi</taxon>
        <taxon>Cypriniformes</taxon>
        <taxon>Danionidae</taxon>
        <taxon>Danioninae</taxon>
        <taxon>Danionella</taxon>
    </lineage>
</organism>
<keyword evidence="9" id="KW-1185">Reference proteome</keyword>
<keyword evidence="3 7" id="KW-0812">Transmembrane</keyword>
<dbReference type="EMBL" id="SRMA01027045">
    <property type="protein sequence ID" value="TRY60573.1"/>
    <property type="molecule type" value="Genomic_DNA"/>
</dbReference>
<dbReference type="InterPro" id="IPR007593">
    <property type="entry name" value="CD225/Dispanin_fam"/>
</dbReference>
<keyword evidence="4 7" id="KW-1133">Transmembrane helix</keyword>
<evidence type="ECO:0000256" key="6">
    <source>
        <dbReference type="SAM" id="MobiDB-lite"/>
    </source>
</evidence>
<dbReference type="PANTHER" id="PTHR14948">
    <property type="entry name" value="NG5"/>
    <property type="match status" value="1"/>
</dbReference>
<accession>A0A553N5A1</accession>
<sequence length="265" mass="29076">MTCVYSSGRPHGSDRLIELRSRLAKQERGNTATDTSHLELGSGVSLWIIEIIEFPDEPWPSLIMDQEEATRSTAGSILGEAPDLSSGGCRETSMFPSDSLSLQTSDSTSLRETDSTRTLNSAHTLQQHYTVHTGGEGSLQPPPYSPPDPKTAFLVFPPQFPSQPVISCQPGPSAPAFYPPGFLPPNTYPSYTIYMNAPPLTEEPQSLPKDYLMESLLTRAALTRGDVREAEKASQKARMLVLFSLMFGVFMFVGWIIYVVIILCA</sequence>
<proteinExistence type="inferred from homology"/>